<dbReference type="AlphaFoldDB" id="A0A2P2BSB6"/>
<proteinExistence type="predicted"/>
<dbReference type="SUPFAM" id="SSF51445">
    <property type="entry name" value="(Trans)glycosidases"/>
    <property type="match status" value="1"/>
</dbReference>
<name>A0A2P2BSB6_9FIRM</name>
<evidence type="ECO:0000313" key="2">
    <source>
        <dbReference type="Proteomes" id="UP000245695"/>
    </source>
</evidence>
<dbReference type="CDD" id="cd19608">
    <property type="entry name" value="GH113_mannanase-like"/>
    <property type="match status" value="1"/>
</dbReference>
<dbReference type="InterPro" id="IPR055151">
    <property type="entry name" value="GH113"/>
</dbReference>
<keyword evidence="2" id="KW-1185">Reference proteome</keyword>
<dbReference type="Proteomes" id="UP000245695">
    <property type="component" value="Chromosome 1"/>
</dbReference>
<dbReference type="KEGG" id="rhom:FRIFI_1734"/>
<sequence length="346" mass="40586">MRKKILIIITSLVILSVIFAIKSTNKNNTITEKIKSVNLSTDYEIEQALKDIDDLKVNTVNVPIVIEIPDLDSNNMKINSYSKEKAIRLIKILKSKGINIILEAYPWIANGSKYETDYNPVNKEKFFEDWKNILNILIKDIANKYDVDIMIIASNFSKLEMYEDNWCDIVNFVKGRFKGEVTYKTTWWYTASWDRKSNEDYYKKLNNKIFSKVDFISIAAYFELSDKKENTVKELVNALNSTTIYNRNQNVVEEIYRFYEKYNKPIYFAELGFPKKDNAATHPWNSEVSNVENGKEQARCFNAYKIVFEDKDYIKGFSIFAVGKKGKDKNFYPSKESIEIISKWYY</sequence>
<evidence type="ECO:0000313" key="1">
    <source>
        <dbReference type="EMBL" id="CEI73267.1"/>
    </source>
</evidence>
<dbReference type="EMBL" id="LN650648">
    <property type="protein sequence ID" value="CEI73267.1"/>
    <property type="molecule type" value="Genomic_DNA"/>
</dbReference>
<dbReference type="InterPro" id="IPR017853">
    <property type="entry name" value="GH"/>
</dbReference>
<protein>
    <submittedName>
        <fullName evidence="1">TIM-barrel fold protein</fullName>
    </submittedName>
</protein>
<dbReference type="RefSeq" id="WP_092925216.1">
    <property type="nucleotide sequence ID" value="NZ_FJTZ01000012.1"/>
</dbReference>
<dbReference type="Pfam" id="PF22612">
    <property type="entry name" value="GH113"/>
    <property type="match status" value="1"/>
</dbReference>
<gene>
    <name evidence="1" type="ORF">FRIFI_1734</name>
</gene>
<organism evidence="1 2">
    <name type="scientific">Romboutsia hominis</name>
    <dbReference type="NCBI Taxonomy" id="1507512"/>
    <lineage>
        <taxon>Bacteria</taxon>
        <taxon>Bacillati</taxon>
        <taxon>Bacillota</taxon>
        <taxon>Clostridia</taxon>
        <taxon>Peptostreptococcales</taxon>
        <taxon>Peptostreptococcaceae</taxon>
        <taxon>Romboutsia</taxon>
    </lineage>
</organism>
<dbReference type="Gene3D" id="3.20.20.80">
    <property type="entry name" value="Glycosidases"/>
    <property type="match status" value="1"/>
</dbReference>
<reference evidence="1 2" key="1">
    <citation type="submission" date="2014-09" db="EMBL/GenBank/DDBJ databases">
        <authorList>
            <person name="Hornung B.V."/>
        </authorList>
    </citation>
    <scope>NUCLEOTIDE SEQUENCE [LARGE SCALE GENOMIC DNA]</scope>
    <source>
        <strain evidence="1 2">FRIFI</strain>
    </source>
</reference>
<accession>A0A2P2BSB6</accession>